<feature type="transmembrane region" description="Helical" evidence="3">
    <location>
        <begin position="82"/>
        <end position="106"/>
    </location>
</feature>
<dbReference type="Gene3D" id="3.30.70.270">
    <property type="match status" value="1"/>
</dbReference>
<dbReference type="HOGENOM" id="CLU_551823_0_0_6"/>
<dbReference type="PANTHER" id="PTHR45138">
    <property type="entry name" value="REGULATORY COMPONENTS OF SENSORY TRANSDUCTION SYSTEM"/>
    <property type="match status" value="1"/>
</dbReference>
<dbReference type="SUPFAM" id="SSF55073">
    <property type="entry name" value="Nucleotide cyclase"/>
    <property type="match status" value="1"/>
</dbReference>
<dbReference type="STRING" id="523791.Kkor_0080"/>
<dbReference type="OrthoDB" id="5706546at2"/>
<dbReference type="SMART" id="SM00267">
    <property type="entry name" value="GGDEF"/>
    <property type="match status" value="1"/>
</dbReference>
<dbReference type="InterPro" id="IPR029787">
    <property type="entry name" value="Nucleotide_cyclase"/>
</dbReference>
<dbReference type="InterPro" id="IPR000160">
    <property type="entry name" value="GGDEF_dom"/>
</dbReference>
<dbReference type="RefSeq" id="WP_012800017.1">
    <property type="nucleotide sequence ID" value="NC_013166.1"/>
</dbReference>
<dbReference type="InParanoid" id="C7R671"/>
<dbReference type="InterPro" id="IPR043128">
    <property type="entry name" value="Rev_trsase/Diguanyl_cyclase"/>
</dbReference>
<feature type="domain" description="GGDEF" evidence="4">
    <location>
        <begin position="365"/>
        <end position="500"/>
    </location>
</feature>
<organism evidence="5 6">
    <name type="scientific">Kangiella koreensis (strain DSM 16069 / JCM 12317 / KCTC 12182 / SW-125)</name>
    <dbReference type="NCBI Taxonomy" id="523791"/>
    <lineage>
        <taxon>Bacteria</taxon>
        <taxon>Pseudomonadati</taxon>
        <taxon>Pseudomonadota</taxon>
        <taxon>Gammaproteobacteria</taxon>
        <taxon>Kangiellales</taxon>
        <taxon>Kangiellaceae</taxon>
        <taxon>Kangiella</taxon>
    </lineage>
</organism>
<gene>
    <name evidence="5" type="ordered locus">Kkor_0080</name>
</gene>
<dbReference type="Proteomes" id="UP000001231">
    <property type="component" value="Chromosome"/>
</dbReference>
<keyword evidence="3" id="KW-1133">Transmembrane helix</keyword>
<feature type="transmembrane region" description="Helical" evidence="3">
    <location>
        <begin position="21"/>
        <end position="36"/>
    </location>
</feature>
<dbReference type="GO" id="GO:0052621">
    <property type="term" value="F:diguanylate cyclase activity"/>
    <property type="evidence" value="ECO:0007669"/>
    <property type="project" value="UniProtKB-EC"/>
</dbReference>
<evidence type="ECO:0000256" key="2">
    <source>
        <dbReference type="ARBA" id="ARBA00034247"/>
    </source>
</evidence>
<dbReference type="KEGG" id="kko:Kkor_0080"/>
<feature type="transmembrane region" description="Helical" evidence="3">
    <location>
        <begin position="118"/>
        <end position="135"/>
    </location>
</feature>
<dbReference type="Pfam" id="PF00990">
    <property type="entry name" value="GGDEF"/>
    <property type="match status" value="1"/>
</dbReference>
<sequence length="500" mass="55428">MFESFMAGAHRLSRVNYAPRAVAFAISFVIIALLAQERGWGAWYLAFPALYLLLYPHLLVVAGGFLSATARFETRAILADSLILGFLAAFVNFYLWLSFGFMVAIALNASVVGGSRQLLLALLLYTTGAIAGGILNDWQVQIDGPFYLDIMTMALLLGYVLGVGFLAYNQNARLVSTTRGVEERNRVFQVLVEISSSADLVGEVQDFIHDALQRIHDLYPKYGLGMVVRDVKRPGVLRFVEFVDISVEEQDALVKYLSTTRTPDSRELTWINPDNGAIFQMVFDNSRVRGNEGIIVVRARAISSLLREAARLALEMLGVHVENKMLALDLKHAAERDPLTGVFNRGRLDAELASAIRSRKQHGAMEFAVLMIDVIGLKGVNDKYGHVAGDSLIRETAVVLQEVCRATDVFGRYGGDEFVIICRGSSLTDAQGLRERIKRDVSGRKIRLATGAQETATAYLELSIGLASSSEVEPEEVLAAADEDMYRDKKEWYATHERYR</sequence>
<evidence type="ECO:0000313" key="6">
    <source>
        <dbReference type="Proteomes" id="UP000001231"/>
    </source>
</evidence>
<reference evidence="5 6" key="1">
    <citation type="journal article" date="2009" name="Stand. Genomic Sci.">
        <title>Complete genome sequence of Kangiella koreensis type strain (SW-125).</title>
        <authorList>
            <person name="Han C."/>
            <person name="Sikorski J."/>
            <person name="Lapidus A."/>
            <person name="Nolan M."/>
            <person name="Glavina Del Rio T."/>
            <person name="Tice H."/>
            <person name="Cheng J.F."/>
            <person name="Lucas S."/>
            <person name="Chen F."/>
            <person name="Copeland A."/>
            <person name="Ivanova N."/>
            <person name="Mavromatis K."/>
            <person name="Ovchinnikova G."/>
            <person name="Pati A."/>
            <person name="Bruce D."/>
            <person name="Goodwin L."/>
            <person name="Pitluck S."/>
            <person name="Chen A."/>
            <person name="Palaniappan K."/>
            <person name="Land M."/>
            <person name="Hauser L."/>
            <person name="Chang Y.J."/>
            <person name="Jeffries C.D."/>
            <person name="Chain P."/>
            <person name="Saunders E."/>
            <person name="Brettin T."/>
            <person name="Goker M."/>
            <person name="Tindall B.J."/>
            <person name="Bristow J."/>
            <person name="Eisen J.A."/>
            <person name="Markowitz V."/>
            <person name="Hugenholtz P."/>
            <person name="Kyrpides N.C."/>
            <person name="Klenk H.P."/>
            <person name="Detter J.C."/>
        </authorList>
    </citation>
    <scope>NUCLEOTIDE SEQUENCE [LARGE SCALE GENOMIC DNA]</scope>
    <source>
        <strain evidence="6">DSM 16069 / KCTC 12182 / SW-125</strain>
    </source>
</reference>
<protein>
    <recommendedName>
        <fullName evidence="1">diguanylate cyclase</fullName>
        <ecNumber evidence="1">2.7.7.65</ecNumber>
    </recommendedName>
</protein>
<evidence type="ECO:0000259" key="4">
    <source>
        <dbReference type="PROSITE" id="PS50887"/>
    </source>
</evidence>
<dbReference type="PANTHER" id="PTHR45138:SF9">
    <property type="entry name" value="DIGUANYLATE CYCLASE DGCM-RELATED"/>
    <property type="match status" value="1"/>
</dbReference>
<dbReference type="FunCoup" id="C7R671">
    <property type="interactions" value="5"/>
</dbReference>
<evidence type="ECO:0000256" key="3">
    <source>
        <dbReference type="SAM" id="Phobius"/>
    </source>
</evidence>
<dbReference type="Pfam" id="PF05230">
    <property type="entry name" value="MASE2"/>
    <property type="match status" value="1"/>
</dbReference>
<dbReference type="AlphaFoldDB" id="C7R671"/>
<accession>C7R671</accession>
<name>C7R671_KANKD</name>
<dbReference type="EC" id="2.7.7.65" evidence="1"/>
<keyword evidence="3" id="KW-0812">Transmembrane</keyword>
<dbReference type="InterPro" id="IPR007894">
    <property type="entry name" value="MASE2"/>
</dbReference>
<dbReference type="PROSITE" id="PS50887">
    <property type="entry name" value="GGDEF"/>
    <property type="match status" value="1"/>
</dbReference>
<feature type="transmembrane region" description="Helical" evidence="3">
    <location>
        <begin position="42"/>
        <end position="70"/>
    </location>
</feature>
<dbReference type="NCBIfam" id="TIGR00254">
    <property type="entry name" value="GGDEF"/>
    <property type="match status" value="1"/>
</dbReference>
<comment type="catalytic activity">
    <reaction evidence="2">
        <text>2 GTP = 3',3'-c-di-GMP + 2 diphosphate</text>
        <dbReference type="Rhea" id="RHEA:24898"/>
        <dbReference type="ChEBI" id="CHEBI:33019"/>
        <dbReference type="ChEBI" id="CHEBI:37565"/>
        <dbReference type="ChEBI" id="CHEBI:58805"/>
        <dbReference type="EC" id="2.7.7.65"/>
    </reaction>
</comment>
<dbReference type="CDD" id="cd01949">
    <property type="entry name" value="GGDEF"/>
    <property type="match status" value="1"/>
</dbReference>
<dbReference type="EMBL" id="CP001707">
    <property type="protein sequence ID" value="ACV25502.1"/>
    <property type="molecule type" value="Genomic_DNA"/>
</dbReference>
<feature type="transmembrane region" description="Helical" evidence="3">
    <location>
        <begin position="147"/>
        <end position="168"/>
    </location>
</feature>
<keyword evidence="6" id="KW-1185">Reference proteome</keyword>
<dbReference type="eggNOG" id="COG2199">
    <property type="taxonomic scope" value="Bacteria"/>
</dbReference>
<proteinExistence type="predicted"/>
<dbReference type="InterPro" id="IPR050469">
    <property type="entry name" value="Diguanylate_Cyclase"/>
</dbReference>
<keyword evidence="3" id="KW-0472">Membrane</keyword>
<evidence type="ECO:0000313" key="5">
    <source>
        <dbReference type="EMBL" id="ACV25502.1"/>
    </source>
</evidence>
<evidence type="ECO:0000256" key="1">
    <source>
        <dbReference type="ARBA" id="ARBA00012528"/>
    </source>
</evidence>